<evidence type="ECO:0000313" key="5">
    <source>
        <dbReference type="EMBL" id="ESL12045.1"/>
    </source>
</evidence>
<dbReference type="GO" id="GO:0035657">
    <property type="term" value="C:eRF1 methyltransferase complex"/>
    <property type="evidence" value="ECO:0007669"/>
    <property type="project" value="TreeGrafter"/>
</dbReference>
<dbReference type="PANTHER" id="PTHR45875:SF1">
    <property type="entry name" value="METHYLTRANSFERASE N6AMT1"/>
    <property type="match status" value="1"/>
</dbReference>
<dbReference type="EMBL" id="AUPL01000193">
    <property type="protein sequence ID" value="ESL12045.1"/>
    <property type="molecule type" value="Genomic_DNA"/>
</dbReference>
<dbReference type="OrthoDB" id="406152at2759"/>
<protein>
    <recommendedName>
        <fullName evidence="7">Methyltransferase small domain-containing protein</fullName>
    </recommendedName>
</protein>
<dbReference type="CDD" id="cd02440">
    <property type="entry name" value="AdoMet_MTases"/>
    <property type="match status" value="1"/>
</dbReference>
<evidence type="ECO:0000256" key="1">
    <source>
        <dbReference type="ARBA" id="ARBA00006149"/>
    </source>
</evidence>
<gene>
    <name evidence="5" type="ORF">TRSC58_00193</name>
</gene>
<dbReference type="InterPro" id="IPR052190">
    <property type="entry name" value="Euk-Arch_PrmC-MTase"/>
</dbReference>
<comment type="similarity">
    <text evidence="1">Belongs to the eukaryotic/archaeal PrmC-related family.</text>
</comment>
<keyword evidence="2" id="KW-0489">Methyltransferase</keyword>
<keyword evidence="6" id="KW-1185">Reference proteome</keyword>
<name>A0A061JCF1_TRYRA</name>
<dbReference type="Proteomes" id="UP000031737">
    <property type="component" value="Unassembled WGS sequence"/>
</dbReference>
<evidence type="ECO:0000256" key="2">
    <source>
        <dbReference type="ARBA" id="ARBA00022603"/>
    </source>
</evidence>
<dbReference type="AlphaFoldDB" id="A0A061JCF1"/>
<sequence>MTVTPDYFHCITDPIFRTRVYEPEADTFLLLEALDKDADVLRTLQPRRCVEIGCGSGTVITHLQLVLSGVSGGASRTQEGQCLSSSAWQGECHAVDINPVALEATSITWRTTLQRLWGDAAPRLHLHHGDLFGPFQRESTEGQQAVETEEFDVILFNPPYVPTSMDELESAGKQGDFITAAWCGGPRGRVVVDRFVSQLPRFLSAGGVCYIVAIAQNDVPGLMKTICTAFRGTTQAEAAVEITVVSERYTGEQLKVIRVRRETSHNS</sequence>
<dbReference type="InterPro" id="IPR029063">
    <property type="entry name" value="SAM-dependent_MTases_sf"/>
</dbReference>
<proteinExistence type="inferred from homology"/>
<evidence type="ECO:0000256" key="3">
    <source>
        <dbReference type="ARBA" id="ARBA00022679"/>
    </source>
</evidence>
<dbReference type="GO" id="GO:0032259">
    <property type="term" value="P:methylation"/>
    <property type="evidence" value="ECO:0007669"/>
    <property type="project" value="UniProtKB-KW"/>
</dbReference>
<accession>A0A061JCF1</accession>
<keyword evidence="3" id="KW-0808">Transferase</keyword>
<dbReference type="InterPro" id="IPR002052">
    <property type="entry name" value="DNA_methylase_N6_adenine_CS"/>
</dbReference>
<evidence type="ECO:0000256" key="4">
    <source>
        <dbReference type="ARBA" id="ARBA00022691"/>
    </source>
</evidence>
<reference evidence="5 6" key="1">
    <citation type="submission" date="2013-07" db="EMBL/GenBank/DDBJ databases">
        <authorList>
            <person name="Stoco P.H."/>
            <person name="Wagner G."/>
            <person name="Gerber A."/>
            <person name="Zaha A."/>
            <person name="Thompson C."/>
            <person name="Bartholomeu D.C."/>
            <person name="Luckemeyer D.D."/>
            <person name="Bahia D."/>
            <person name="Loreto E."/>
            <person name="Prestes E.B."/>
            <person name="Lima F.M."/>
            <person name="Rodrigues-Luiz G."/>
            <person name="Vallejo G.A."/>
            <person name="Filho J.F."/>
            <person name="Monteiro K.M."/>
            <person name="Tyler K.M."/>
            <person name="de Almeida L.G."/>
            <person name="Ortiz M.F."/>
            <person name="Siervo M.A."/>
            <person name="de Moraes M.H."/>
            <person name="Cunha O.L."/>
            <person name="Mendonca-Neto R."/>
            <person name="Silva R."/>
            <person name="Teixeira S.M."/>
            <person name="Murta S.M."/>
            <person name="Sincero T.C."/>
            <person name="Mendes T.A."/>
            <person name="Urmenyi T.P."/>
            <person name="Silva V.G."/>
            <person name="da Rocha W.D."/>
            <person name="Andersson B."/>
            <person name="Romanha A.J."/>
            <person name="Steindel M."/>
            <person name="de Vasconcelos A.T."/>
            <person name="Grisard E.C."/>
        </authorList>
    </citation>
    <scope>NUCLEOTIDE SEQUENCE [LARGE SCALE GENOMIC DNA]</scope>
    <source>
        <strain evidence="5 6">SC58</strain>
    </source>
</reference>
<dbReference type="Gene3D" id="3.40.50.150">
    <property type="entry name" value="Vaccinia Virus protein VP39"/>
    <property type="match status" value="1"/>
</dbReference>
<dbReference type="GO" id="GO:0003676">
    <property type="term" value="F:nucleic acid binding"/>
    <property type="evidence" value="ECO:0007669"/>
    <property type="project" value="InterPro"/>
</dbReference>
<dbReference type="VEuPathDB" id="TriTrypDB:TRSC58_00193"/>
<dbReference type="GO" id="GO:0008276">
    <property type="term" value="F:protein methyltransferase activity"/>
    <property type="evidence" value="ECO:0007669"/>
    <property type="project" value="TreeGrafter"/>
</dbReference>
<evidence type="ECO:0008006" key="7">
    <source>
        <dbReference type="Google" id="ProtNLM"/>
    </source>
</evidence>
<organism evidence="5 6">
    <name type="scientific">Trypanosoma rangeli SC58</name>
    <dbReference type="NCBI Taxonomy" id="429131"/>
    <lineage>
        <taxon>Eukaryota</taxon>
        <taxon>Discoba</taxon>
        <taxon>Euglenozoa</taxon>
        <taxon>Kinetoplastea</taxon>
        <taxon>Metakinetoplastina</taxon>
        <taxon>Trypanosomatida</taxon>
        <taxon>Trypanosomatidae</taxon>
        <taxon>Trypanosoma</taxon>
        <taxon>Herpetosoma</taxon>
    </lineage>
</organism>
<dbReference type="FunFam" id="3.40.50.150:FF:000936">
    <property type="entry name" value="Uncharacterized protein"/>
    <property type="match status" value="1"/>
</dbReference>
<dbReference type="SUPFAM" id="SSF53335">
    <property type="entry name" value="S-adenosyl-L-methionine-dependent methyltransferases"/>
    <property type="match status" value="1"/>
</dbReference>
<evidence type="ECO:0000313" key="6">
    <source>
        <dbReference type="Proteomes" id="UP000031737"/>
    </source>
</evidence>
<comment type="caution">
    <text evidence="5">The sequence shown here is derived from an EMBL/GenBank/DDBJ whole genome shotgun (WGS) entry which is preliminary data.</text>
</comment>
<dbReference type="PROSITE" id="PS00092">
    <property type="entry name" value="N6_MTASE"/>
    <property type="match status" value="1"/>
</dbReference>
<dbReference type="PANTHER" id="PTHR45875">
    <property type="entry name" value="METHYLTRANSFERASE N6AMT1"/>
    <property type="match status" value="1"/>
</dbReference>
<dbReference type="GO" id="GO:0008757">
    <property type="term" value="F:S-adenosylmethionine-dependent methyltransferase activity"/>
    <property type="evidence" value="ECO:0007669"/>
    <property type="project" value="TreeGrafter"/>
</dbReference>
<keyword evidence="4" id="KW-0949">S-adenosyl-L-methionine</keyword>